<dbReference type="Proteomes" id="UP000297391">
    <property type="component" value="Unassembled WGS sequence"/>
</dbReference>
<dbReference type="AlphaFoldDB" id="A0A4Z0AWR1"/>
<proteinExistence type="predicted"/>
<comment type="caution">
    <text evidence="1">The sequence shown here is derived from an EMBL/GenBank/DDBJ whole genome shotgun (WGS) entry which is preliminary data.</text>
</comment>
<dbReference type="OrthoDB" id="6916266at2"/>
<accession>A0A4Z0AWR1</accession>
<organism evidence="1 2">
    <name type="scientific">Pseudomonas kairouanensis</name>
    <dbReference type="NCBI Taxonomy" id="2293832"/>
    <lineage>
        <taxon>Bacteria</taxon>
        <taxon>Pseudomonadati</taxon>
        <taxon>Pseudomonadota</taxon>
        <taxon>Gammaproteobacteria</taxon>
        <taxon>Pseudomonadales</taxon>
        <taxon>Pseudomonadaceae</taxon>
        <taxon>Pseudomonas</taxon>
    </lineage>
</organism>
<reference evidence="1 2" key="1">
    <citation type="journal article" date="2019" name="Syst. Appl. Microbiol.">
        <title>New species of pathogenic Pseudomonas isolated from citrus in Tunisia: Proposal of Pseudomonas kairouanensis sp. nov. and Pseudomonas nabeulensis sp. nov.</title>
        <authorList>
            <person name="Oueslati M."/>
            <person name="Mulet M."/>
            <person name="Gomila M."/>
            <person name="Berge O."/>
            <person name="Hajlaoui M.R."/>
            <person name="Lalucat J."/>
            <person name="Sadfi-Zouaoui N."/>
            <person name="Garcia-Valdes E."/>
        </authorList>
    </citation>
    <scope>NUCLEOTIDE SEQUENCE [LARGE SCALE GENOMIC DNA]</scope>
    <source>
        <strain evidence="1 2">KC12</strain>
    </source>
</reference>
<evidence type="ECO:0000313" key="1">
    <source>
        <dbReference type="EMBL" id="TFY91236.1"/>
    </source>
</evidence>
<keyword evidence="2" id="KW-1185">Reference proteome</keyword>
<sequence>MNYKNYSIGIGASALLVLSVLRLSTIQPPTREDFVKYPSLRQKWFTTCDLRSNLAEINDVGCKHLHEWQAANKLPVLDNLMSQNLGK</sequence>
<evidence type="ECO:0000313" key="2">
    <source>
        <dbReference type="Proteomes" id="UP000297391"/>
    </source>
</evidence>
<dbReference type="EMBL" id="QUZU01000005">
    <property type="protein sequence ID" value="TFY91236.1"/>
    <property type="molecule type" value="Genomic_DNA"/>
</dbReference>
<gene>
    <name evidence="1" type="ORF">DYL59_06610</name>
</gene>
<name>A0A4Z0AWR1_9PSED</name>
<protein>
    <submittedName>
        <fullName evidence="1">Uncharacterized protein</fullName>
    </submittedName>
</protein>